<dbReference type="Proteomes" id="UP000252081">
    <property type="component" value="Unassembled WGS sequence"/>
</dbReference>
<proteinExistence type="predicted"/>
<name>A0A366L7Z7_9SPHI</name>
<protein>
    <recommendedName>
        <fullName evidence="3">Glycosyltransferase family 2 protein</fullName>
    </recommendedName>
</protein>
<comment type="caution">
    <text evidence="1">The sequence shown here is derived from an EMBL/GenBank/DDBJ whole genome shotgun (WGS) entry which is preliminary data.</text>
</comment>
<sequence length="251" mass="30269">MSFPIIFLTYHKMEHFINPSLEVLDESWPNHGDVYIISDDKSDRILNCKKLYRFEYSLSWINLLHKGITKFQKDFPDIEATYLILDDLIPLKPVDELTIEKNESIFKHRKWNFLYYPHYKNGFNYNISINGQQFVQTPQEWPFYSQIGAGLLRLDYLLRLCEYAIDQNLHSPWEFEFIKSNEIHYISSYQWPTVRDGYSKQRYINFKAITFLNNGTFKNLLILYYLKQMPSRVFVFFIQKKNNIKHRLKGS</sequence>
<accession>A0A366L7Z7</accession>
<reference evidence="1 2" key="1">
    <citation type="submission" date="2018-07" db="EMBL/GenBank/DDBJ databases">
        <title>A draft genome of a endophytic bacteria, a new species of Pedobacter.</title>
        <authorList>
            <person name="Zhang Z.D."/>
            <person name="Chen Z.J."/>
        </authorList>
    </citation>
    <scope>NUCLEOTIDE SEQUENCE [LARGE SCALE GENOMIC DNA]</scope>
    <source>
        <strain evidence="1 2">RS10</strain>
    </source>
</reference>
<evidence type="ECO:0000313" key="1">
    <source>
        <dbReference type="EMBL" id="RBQ10001.1"/>
    </source>
</evidence>
<organism evidence="1 2">
    <name type="scientific">Pedobacter miscanthi</name>
    <dbReference type="NCBI Taxonomy" id="2259170"/>
    <lineage>
        <taxon>Bacteria</taxon>
        <taxon>Pseudomonadati</taxon>
        <taxon>Bacteroidota</taxon>
        <taxon>Sphingobacteriia</taxon>
        <taxon>Sphingobacteriales</taxon>
        <taxon>Sphingobacteriaceae</taxon>
        <taxon>Pedobacter</taxon>
    </lineage>
</organism>
<evidence type="ECO:0000313" key="2">
    <source>
        <dbReference type="Proteomes" id="UP000252081"/>
    </source>
</evidence>
<dbReference type="AlphaFoldDB" id="A0A366L7Z7"/>
<dbReference type="EMBL" id="QNQU01000004">
    <property type="protein sequence ID" value="RBQ10001.1"/>
    <property type="molecule type" value="Genomic_DNA"/>
</dbReference>
<evidence type="ECO:0008006" key="3">
    <source>
        <dbReference type="Google" id="ProtNLM"/>
    </source>
</evidence>
<gene>
    <name evidence="1" type="ORF">DRW42_06070</name>
</gene>
<keyword evidence="2" id="KW-1185">Reference proteome</keyword>